<reference evidence="2 3" key="1">
    <citation type="submission" date="2019-07" db="EMBL/GenBank/DDBJ databases">
        <authorList>
            <person name="Kim J."/>
        </authorList>
    </citation>
    <scope>NUCLEOTIDE SEQUENCE [LARGE SCALE GENOMIC DNA]</scope>
    <source>
        <strain evidence="2 3">G13</strain>
    </source>
</reference>
<gene>
    <name evidence="2" type="ORF">FPZ45_07060</name>
</gene>
<evidence type="ECO:0000259" key="1">
    <source>
        <dbReference type="Pfam" id="PF12804"/>
    </source>
</evidence>
<dbReference type="InterPro" id="IPR025877">
    <property type="entry name" value="MobA-like_NTP_Trfase"/>
</dbReference>
<evidence type="ECO:0000313" key="2">
    <source>
        <dbReference type="EMBL" id="TVY02192.1"/>
    </source>
</evidence>
<sequence>MHRTNSVGGIYLAAGQSTRMGTNKLRLPLGSKRLGNYALAAALNSQLEHVWVITGEEEADWIDSAFYREPVKRKWSVVSCPEARSGQSRSLKCGVEAAMSTDLSAVMILLADQPCVSSMMIDELLGHYYAGQDERNIDYAAASFNGLARPPVIFDRRMFPELLRLQGDQGARYLIREGGSGAHVDFANPDYFRDVDTMEDYSSLLRTSLWKS</sequence>
<dbReference type="EMBL" id="VNJJ01000003">
    <property type="protein sequence ID" value="TVY02192.1"/>
    <property type="molecule type" value="Genomic_DNA"/>
</dbReference>
<keyword evidence="3" id="KW-1185">Reference proteome</keyword>
<dbReference type="Proteomes" id="UP000316330">
    <property type="component" value="Unassembled WGS sequence"/>
</dbReference>
<dbReference type="PANTHER" id="PTHR43777">
    <property type="entry name" value="MOLYBDENUM COFACTOR CYTIDYLYLTRANSFERASE"/>
    <property type="match status" value="1"/>
</dbReference>
<dbReference type="GO" id="GO:0016779">
    <property type="term" value="F:nucleotidyltransferase activity"/>
    <property type="evidence" value="ECO:0007669"/>
    <property type="project" value="UniProtKB-ARBA"/>
</dbReference>
<dbReference type="InterPro" id="IPR029044">
    <property type="entry name" value="Nucleotide-diphossugar_trans"/>
</dbReference>
<evidence type="ECO:0000313" key="3">
    <source>
        <dbReference type="Proteomes" id="UP000316330"/>
    </source>
</evidence>
<protein>
    <submittedName>
        <fullName evidence="2">Nucleotidyltransferase family protein</fullName>
    </submittedName>
</protein>
<accession>A0A559JQN7</accession>
<feature type="domain" description="MobA-like NTP transferase" evidence="1">
    <location>
        <begin position="9"/>
        <end position="177"/>
    </location>
</feature>
<name>A0A559JQN7_9BACL</name>
<comment type="caution">
    <text evidence="2">The sequence shown here is derived from an EMBL/GenBank/DDBJ whole genome shotgun (WGS) entry which is preliminary data.</text>
</comment>
<dbReference type="AlphaFoldDB" id="A0A559JQN7"/>
<dbReference type="Pfam" id="PF12804">
    <property type="entry name" value="NTP_transf_3"/>
    <property type="match status" value="1"/>
</dbReference>
<dbReference type="CDD" id="cd04182">
    <property type="entry name" value="GT_2_like_f"/>
    <property type="match status" value="1"/>
</dbReference>
<proteinExistence type="predicted"/>
<dbReference type="PANTHER" id="PTHR43777:SF1">
    <property type="entry name" value="MOLYBDENUM COFACTOR CYTIDYLYLTRANSFERASE"/>
    <property type="match status" value="1"/>
</dbReference>
<organism evidence="2 3">
    <name type="scientific">Cohnella terricola</name>
    <dbReference type="NCBI Taxonomy" id="1289167"/>
    <lineage>
        <taxon>Bacteria</taxon>
        <taxon>Bacillati</taxon>
        <taxon>Bacillota</taxon>
        <taxon>Bacilli</taxon>
        <taxon>Bacillales</taxon>
        <taxon>Paenibacillaceae</taxon>
        <taxon>Cohnella</taxon>
    </lineage>
</organism>
<keyword evidence="2" id="KW-0808">Transferase</keyword>
<dbReference type="Gene3D" id="3.90.550.10">
    <property type="entry name" value="Spore Coat Polysaccharide Biosynthesis Protein SpsA, Chain A"/>
    <property type="match status" value="1"/>
</dbReference>
<dbReference type="SUPFAM" id="SSF53448">
    <property type="entry name" value="Nucleotide-diphospho-sugar transferases"/>
    <property type="match status" value="1"/>
</dbReference>
<dbReference type="OrthoDB" id="285216at2"/>